<evidence type="ECO:0000313" key="3">
    <source>
        <dbReference type="Proteomes" id="UP000236047"/>
    </source>
</evidence>
<dbReference type="Proteomes" id="UP000236047">
    <property type="component" value="Unassembled WGS sequence"/>
</dbReference>
<dbReference type="AlphaFoldDB" id="A0A2N8PR86"/>
<proteinExistence type="predicted"/>
<feature type="compositionally biased region" description="Low complexity" evidence="1">
    <location>
        <begin position="406"/>
        <end position="423"/>
    </location>
</feature>
<comment type="caution">
    <text evidence="2">The sequence shown here is derived from an EMBL/GenBank/DDBJ whole genome shotgun (WGS) entry which is preliminary data.</text>
</comment>
<name>A0A2N8PR86_STRNR</name>
<feature type="region of interest" description="Disordered" evidence="1">
    <location>
        <begin position="400"/>
        <end position="430"/>
    </location>
</feature>
<gene>
    <name evidence="2" type="ORF">AOB60_00875</name>
</gene>
<sequence length="457" mass="50553">MVVDFHGDDHRKRQFDCRTLPLPGWHPTLATAFAQRTGPGGGRRTLSSATGAWQSLGRLMRFLAKLPFPPARPQDLTGKHLDAFLDARLKTAPTCATKDLREIHSLFALPGIAGLIGPDATDCLKRRLPNSKIKKKAHDAAPGRPPRIETAGYSDGELARLMAALRADCARIRNRIAAGETLLRRYQEEPETLSEAQRAEGQQLAHMAATGEVPWIPGPVNEALPERRAWAGRLFLTLDGLPPLLLLMAALAERNGETVKELPAHHRVLEEKAAEARVVKRRRGPQRWFETVTWEIGLANRQLHTAGGVYLLLLQLTARSREFCRSELAVCVWRHGARAGVHGREEHFAPFARSLQGATLRIPDWAADRPRPLLADPKPGGERVPLQVTFNRLKTSMEVRRTKRMGSPSTSAASSGSWTGTSPRSIPGSTSPQHRCVYLLWRFASPVSKNVIFVLTV</sequence>
<protein>
    <submittedName>
        <fullName evidence="2">Uncharacterized protein</fullName>
    </submittedName>
</protein>
<accession>A0A2N8PR86</accession>
<keyword evidence="3" id="KW-1185">Reference proteome</keyword>
<dbReference type="EMBL" id="LJSN01000001">
    <property type="protein sequence ID" value="PNE43499.1"/>
    <property type="molecule type" value="Genomic_DNA"/>
</dbReference>
<evidence type="ECO:0000313" key="2">
    <source>
        <dbReference type="EMBL" id="PNE43499.1"/>
    </source>
</evidence>
<organism evidence="2 3">
    <name type="scientific">Streptomyces noursei</name>
    <name type="common">Streptomyces albulus</name>
    <dbReference type="NCBI Taxonomy" id="1971"/>
    <lineage>
        <taxon>Bacteria</taxon>
        <taxon>Bacillati</taxon>
        <taxon>Actinomycetota</taxon>
        <taxon>Actinomycetes</taxon>
        <taxon>Kitasatosporales</taxon>
        <taxon>Streptomycetaceae</taxon>
        <taxon>Streptomyces</taxon>
    </lineage>
</organism>
<evidence type="ECO:0000256" key="1">
    <source>
        <dbReference type="SAM" id="MobiDB-lite"/>
    </source>
</evidence>
<reference evidence="3" key="1">
    <citation type="submission" date="2015-09" db="EMBL/GenBank/DDBJ databases">
        <authorList>
            <person name="Graham D.E."/>
            <person name="Mahan K.M."/>
            <person name="Klingeman D.M."/>
            <person name="Fida T."/>
            <person name="Giannone R.J."/>
            <person name="Hettich R.L."/>
            <person name="Parry R.J."/>
            <person name="Spain J.C."/>
        </authorList>
    </citation>
    <scope>NUCLEOTIDE SEQUENCE [LARGE SCALE GENOMIC DNA]</scope>
    <source>
        <strain evidence="3">JCM 4701</strain>
    </source>
</reference>